<reference evidence="1" key="1">
    <citation type="submission" date="2014-05" db="EMBL/GenBank/DDBJ databases">
        <authorList>
            <person name="Chronopoulou M."/>
        </authorList>
    </citation>
    <scope>NUCLEOTIDE SEQUENCE</scope>
    <source>
        <tissue evidence="1">Whole organism</tissue>
    </source>
</reference>
<accession>A0A0K2U6Q6</accession>
<sequence length="49" mass="5498">MLTTSRLVVQPLPSFDIPFNNIDCVSCCPSLFGMLNRKKPKINMVTLTI</sequence>
<dbReference type="EMBL" id="HACA01016030">
    <property type="protein sequence ID" value="CDW33391.1"/>
    <property type="molecule type" value="Transcribed_RNA"/>
</dbReference>
<evidence type="ECO:0000313" key="1">
    <source>
        <dbReference type="EMBL" id="CDW33391.1"/>
    </source>
</evidence>
<proteinExistence type="predicted"/>
<organism evidence="1">
    <name type="scientific">Lepeophtheirus salmonis</name>
    <name type="common">Salmon louse</name>
    <name type="synonym">Caligus salmonis</name>
    <dbReference type="NCBI Taxonomy" id="72036"/>
    <lineage>
        <taxon>Eukaryota</taxon>
        <taxon>Metazoa</taxon>
        <taxon>Ecdysozoa</taxon>
        <taxon>Arthropoda</taxon>
        <taxon>Crustacea</taxon>
        <taxon>Multicrustacea</taxon>
        <taxon>Hexanauplia</taxon>
        <taxon>Copepoda</taxon>
        <taxon>Siphonostomatoida</taxon>
        <taxon>Caligidae</taxon>
        <taxon>Lepeophtheirus</taxon>
    </lineage>
</organism>
<protein>
    <submittedName>
        <fullName evidence="1">Uncharacterized protein</fullName>
    </submittedName>
</protein>
<dbReference type="AlphaFoldDB" id="A0A0K2U6Q6"/>
<name>A0A0K2U6Q6_LEPSM</name>